<evidence type="ECO:0000313" key="2">
    <source>
        <dbReference type="Proteomes" id="UP000792457"/>
    </source>
</evidence>
<organism evidence="1 2">
    <name type="scientific">Ladona fulva</name>
    <name type="common">Scarce chaser dragonfly</name>
    <name type="synonym">Libellula fulva</name>
    <dbReference type="NCBI Taxonomy" id="123851"/>
    <lineage>
        <taxon>Eukaryota</taxon>
        <taxon>Metazoa</taxon>
        <taxon>Ecdysozoa</taxon>
        <taxon>Arthropoda</taxon>
        <taxon>Hexapoda</taxon>
        <taxon>Insecta</taxon>
        <taxon>Pterygota</taxon>
        <taxon>Palaeoptera</taxon>
        <taxon>Odonata</taxon>
        <taxon>Epiprocta</taxon>
        <taxon>Anisoptera</taxon>
        <taxon>Libelluloidea</taxon>
        <taxon>Libellulidae</taxon>
        <taxon>Ladona</taxon>
    </lineage>
</organism>
<comment type="caution">
    <text evidence="1">The sequence shown here is derived from an EMBL/GenBank/DDBJ whole genome shotgun (WGS) entry which is preliminary data.</text>
</comment>
<dbReference type="Proteomes" id="UP000792457">
    <property type="component" value="Unassembled WGS sequence"/>
</dbReference>
<evidence type="ECO:0000313" key="1">
    <source>
        <dbReference type="EMBL" id="KAG8224113.1"/>
    </source>
</evidence>
<reference evidence="1" key="1">
    <citation type="submission" date="2013-04" db="EMBL/GenBank/DDBJ databases">
        <authorList>
            <person name="Qu J."/>
            <person name="Murali S.C."/>
            <person name="Bandaranaike D."/>
            <person name="Bellair M."/>
            <person name="Blankenburg K."/>
            <person name="Chao H."/>
            <person name="Dinh H."/>
            <person name="Doddapaneni H."/>
            <person name="Downs B."/>
            <person name="Dugan-Rocha S."/>
            <person name="Elkadiri S."/>
            <person name="Gnanaolivu R.D."/>
            <person name="Hernandez B."/>
            <person name="Javaid M."/>
            <person name="Jayaseelan J.C."/>
            <person name="Lee S."/>
            <person name="Li M."/>
            <person name="Ming W."/>
            <person name="Munidasa M."/>
            <person name="Muniz J."/>
            <person name="Nguyen L."/>
            <person name="Ongeri F."/>
            <person name="Osuji N."/>
            <person name="Pu L.-L."/>
            <person name="Puazo M."/>
            <person name="Qu C."/>
            <person name="Quiroz J."/>
            <person name="Raj R."/>
            <person name="Weissenberger G."/>
            <person name="Xin Y."/>
            <person name="Zou X."/>
            <person name="Han Y."/>
            <person name="Richards S."/>
            <person name="Worley K."/>
            <person name="Muzny D."/>
            <person name="Gibbs R."/>
        </authorList>
    </citation>
    <scope>NUCLEOTIDE SEQUENCE</scope>
    <source>
        <strain evidence="1">Sampled in the wild</strain>
    </source>
</reference>
<proteinExistence type="predicted"/>
<dbReference type="AlphaFoldDB" id="A0A8K0K196"/>
<protein>
    <submittedName>
        <fullName evidence="1">Uncharacterized protein</fullName>
    </submittedName>
</protein>
<dbReference type="EMBL" id="KZ308184">
    <property type="protein sequence ID" value="KAG8224113.1"/>
    <property type="molecule type" value="Genomic_DNA"/>
</dbReference>
<keyword evidence="2" id="KW-1185">Reference proteome</keyword>
<gene>
    <name evidence="1" type="ORF">J437_LFUL001807</name>
</gene>
<name>A0A8K0K196_LADFU</name>
<accession>A0A8K0K196</accession>
<sequence>MCDINTKVYKCYIISETYNCSFLVNSTPTSTRITRNYDCTEIAEMISHFNSEHFMMIIKQSVYDHIKVHFPMHHYDP</sequence>
<reference evidence="1" key="2">
    <citation type="submission" date="2017-10" db="EMBL/GenBank/DDBJ databases">
        <title>Ladona fulva Genome sequencing and assembly.</title>
        <authorList>
            <person name="Murali S."/>
            <person name="Richards S."/>
            <person name="Bandaranaike D."/>
            <person name="Bellair M."/>
            <person name="Blankenburg K."/>
            <person name="Chao H."/>
            <person name="Dinh H."/>
            <person name="Doddapaneni H."/>
            <person name="Dugan-Rocha S."/>
            <person name="Elkadiri S."/>
            <person name="Gnanaolivu R."/>
            <person name="Hernandez B."/>
            <person name="Skinner E."/>
            <person name="Javaid M."/>
            <person name="Lee S."/>
            <person name="Li M."/>
            <person name="Ming W."/>
            <person name="Munidasa M."/>
            <person name="Muniz J."/>
            <person name="Nguyen L."/>
            <person name="Hughes D."/>
            <person name="Osuji N."/>
            <person name="Pu L.-L."/>
            <person name="Puazo M."/>
            <person name="Qu C."/>
            <person name="Quiroz J."/>
            <person name="Raj R."/>
            <person name="Weissenberger G."/>
            <person name="Xin Y."/>
            <person name="Zou X."/>
            <person name="Han Y."/>
            <person name="Worley K."/>
            <person name="Muzny D."/>
            <person name="Gibbs R."/>
        </authorList>
    </citation>
    <scope>NUCLEOTIDE SEQUENCE</scope>
    <source>
        <strain evidence="1">Sampled in the wild</strain>
    </source>
</reference>